<sequence length="198" mass="22782">MKNLIENSVKKAMDYSEYNLLFKQLVAEGRTTAEETQEKIDYTKLNFSRTKRLDKTAEIPEESMEVFKNISEKQTWLVISEPWCGDAAQTLPFLNKIAQLSENIELKIVLRDENPELMDEFLTNGSRSIPVVIILDEDFNVINTFGPRSRAATKLVADYKEHHGKIDDAFKEMLQVWYNNDKGISIVNDLTECIKVSV</sequence>
<accession>A0ABR5DJR3</accession>
<organism evidence="1 2">
    <name type="scientific">Aequorivita vladivostokensis</name>
    <dbReference type="NCBI Taxonomy" id="171194"/>
    <lineage>
        <taxon>Bacteria</taxon>
        <taxon>Pseudomonadati</taxon>
        <taxon>Bacteroidota</taxon>
        <taxon>Flavobacteriia</taxon>
        <taxon>Flavobacteriales</taxon>
        <taxon>Flavobacteriaceae</taxon>
        <taxon>Aequorivita</taxon>
    </lineage>
</organism>
<keyword evidence="2" id="KW-1185">Reference proteome</keyword>
<dbReference type="Gene3D" id="3.40.30.10">
    <property type="entry name" value="Glutaredoxin"/>
    <property type="match status" value="1"/>
</dbReference>
<dbReference type="Proteomes" id="UP000033497">
    <property type="component" value="Unassembled WGS sequence"/>
</dbReference>
<comment type="caution">
    <text evidence="1">The sequence shown here is derived from an EMBL/GenBank/DDBJ whole genome shotgun (WGS) entry which is preliminary data.</text>
</comment>
<reference evidence="1 2" key="1">
    <citation type="submission" date="2014-10" db="EMBL/GenBank/DDBJ databases">
        <title>Genome sequencing of Vitellibacter vladivostokensis KMM 3516.</title>
        <authorList>
            <person name="Thevarajoo S."/>
            <person name="Selvaratnam C."/>
            <person name="Goh K.M."/>
            <person name="Chong C.S."/>
        </authorList>
    </citation>
    <scope>NUCLEOTIDE SEQUENCE [LARGE SCALE GENOMIC DNA]</scope>
    <source>
        <strain evidence="1 2">KMM 3516</strain>
    </source>
</reference>
<protein>
    <submittedName>
        <fullName evidence="1">Thioredoxin</fullName>
    </submittedName>
</protein>
<dbReference type="EMBL" id="JSVU01000003">
    <property type="protein sequence ID" value="KJJ38999.1"/>
    <property type="molecule type" value="Genomic_DNA"/>
</dbReference>
<dbReference type="Pfam" id="PF14595">
    <property type="entry name" value="Thioredoxin_9"/>
    <property type="match status" value="1"/>
</dbReference>
<evidence type="ECO:0000313" key="1">
    <source>
        <dbReference type="EMBL" id="KJJ38999.1"/>
    </source>
</evidence>
<name>A0ABR5DJR3_9FLAO</name>
<gene>
    <name evidence="1" type="ORF">MB09_06095</name>
</gene>
<proteinExistence type="predicted"/>
<evidence type="ECO:0000313" key="2">
    <source>
        <dbReference type="Proteomes" id="UP000033497"/>
    </source>
</evidence>
<dbReference type="RefSeq" id="WP_045079993.1">
    <property type="nucleotide sequence ID" value="NZ_JSVU01000003.1"/>
</dbReference>
<dbReference type="InterPro" id="IPR036249">
    <property type="entry name" value="Thioredoxin-like_sf"/>
</dbReference>
<dbReference type="SUPFAM" id="SSF52833">
    <property type="entry name" value="Thioredoxin-like"/>
    <property type="match status" value="1"/>
</dbReference>